<organism evidence="2 3">
    <name type="scientific">Seonamhaeicola algicola</name>
    <dbReference type="NCBI Taxonomy" id="1719036"/>
    <lineage>
        <taxon>Bacteria</taxon>
        <taxon>Pseudomonadati</taxon>
        <taxon>Bacteroidota</taxon>
        <taxon>Flavobacteriia</taxon>
        <taxon>Flavobacteriales</taxon>
        <taxon>Flavobacteriaceae</taxon>
    </lineage>
</organism>
<dbReference type="AlphaFoldDB" id="A0A5C7AZC8"/>
<keyword evidence="3" id="KW-1185">Reference proteome</keyword>
<comment type="caution">
    <text evidence="2">The sequence shown here is derived from an EMBL/GenBank/DDBJ whole genome shotgun (WGS) entry which is preliminary data.</text>
</comment>
<proteinExistence type="predicted"/>
<evidence type="ECO:0000313" key="3">
    <source>
        <dbReference type="Proteomes" id="UP000321790"/>
    </source>
</evidence>
<keyword evidence="1" id="KW-0472">Membrane</keyword>
<protein>
    <submittedName>
        <fullName evidence="2">Uncharacterized protein</fullName>
    </submittedName>
</protein>
<dbReference type="OrthoDB" id="1524706at2"/>
<gene>
    <name evidence="2" type="ORF">FUA26_03260</name>
</gene>
<name>A0A5C7AZC8_9FLAO</name>
<evidence type="ECO:0000313" key="2">
    <source>
        <dbReference type="EMBL" id="TXE12829.1"/>
    </source>
</evidence>
<keyword evidence="1" id="KW-0812">Transmembrane</keyword>
<reference evidence="3" key="1">
    <citation type="submission" date="2019-08" db="EMBL/GenBank/DDBJ databases">
        <title>Seonamhaeicola sediminis sp. nov., isolated from marine sediment.</title>
        <authorList>
            <person name="Cao W.R."/>
        </authorList>
    </citation>
    <scope>NUCLEOTIDE SEQUENCE [LARGE SCALE GENOMIC DNA]</scope>
    <source>
        <strain evidence="3">Gy8</strain>
    </source>
</reference>
<keyword evidence="1" id="KW-1133">Transmembrane helix</keyword>
<dbReference type="EMBL" id="VOSC01000012">
    <property type="protein sequence ID" value="TXE12829.1"/>
    <property type="molecule type" value="Genomic_DNA"/>
</dbReference>
<accession>A0A5C7AZC8</accession>
<evidence type="ECO:0000256" key="1">
    <source>
        <dbReference type="SAM" id="Phobius"/>
    </source>
</evidence>
<dbReference type="RefSeq" id="WP_147131506.1">
    <property type="nucleotide sequence ID" value="NZ_VOSC01000012.1"/>
</dbReference>
<sequence>MDIQNTIIGVVLALICAIPFILFYISKKKQKQTLLNTLNTVAQKHNATITTFEIFNTSIIAIDTVNNLAFYIKNNESTVVNLKETEHCFLNVKHNNKNVIISADICFKHLSNQEGSFNVYDEAQDPPLNGETIFSKKWVNTFNKHIKIAA</sequence>
<dbReference type="Proteomes" id="UP000321790">
    <property type="component" value="Unassembled WGS sequence"/>
</dbReference>
<feature type="transmembrane region" description="Helical" evidence="1">
    <location>
        <begin position="6"/>
        <end position="25"/>
    </location>
</feature>